<reference evidence="1 2" key="1">
    <citation type="submission" date="2020-11" db="EMBL/GenBank/DDBJ databases">
        <title>genome sequence of strain KACC 18849.</title>
        <authorList>
            <person name="Gao J."/>
            <person name="Zhang X."/>
        </authorList>
    </citation>
    <scope>NUCLEOTIDE SEQUENCE [LARGE SCALE GENOMIC DNA]</scope>
    <source>
        <strain evidence="1 2">KACC 18849</strain>
    </source>
</reference>
<proteinExistence type="predicted"/>
<dbReference type="RefSeq" id="WP_198577807.1">
    <property type="nucleotide sequence ID" value="NZ_JADWOX010000016.1"/>
</dbReference>
<dbReference type="EMBL" id="JADWOX010000016">
    <property type="protein sequence ID" value="MBI1685909.1"/>
    <property type="molecule type" value="Genomic_DNA"/>
</dbReference>
<gene>
    <name evidence="1" type="ORF">I4Q42_19750</name>
</gene>
<name>A0ABS0T200_9CAUL</name>
<dbReference type="InterPro" id="IPR036388">
    <property type="entry name" value="WH-like_DNA-bd_sf"/>
</dbReference>
<comment type="caution">
    <text evidence="1">The sequence shown here is derived from an EMBL/GenBank/DDBJ whole genome shotgun (WGS) entry which is preliminary data.</text>
</comment>
<dbReference type="SUPFAM" id="SSF46785">
    <property type="entry name" value="Winged helix' DNA-binding domain"/>
    <property type="match status" value="1"/>
</dbReference>
<dbReference type="Proteomes" id="UP000639859">
    <property type="component" value="Unassembled WGS sequence"/>
</dbReference>
<keyword evidence="2" id="KW-1185">Reference proteome</keyword>
<dbReference type="InterPro" id="IPR036390">
    <property type="entry name" value="WH_DNA-bd_sf"/>
</dbReference>
<sequence>MSAYPAAPPPGDAPSPLQAQLQFWAIARASLDYVRDTIEITRGPGELLDALIITAALDANMAPVKRAPELQQAYGGAQVSAPDDLRRPVSVNAVAQSLNLPFETVRRRALKLAQAGLCVIGPQGMVVPNSLTTSAADVAAQRGRYERAGRFYKTLKALGVAPPPAASDGAPAQPMIKAANWALSEYVLRACADLIGLTGNIISSRVLLELALVGARPLPTETLVAQSGTQLGRPVRATALAASLKLPRETVRRHVVALEGLGFCRRETDGVVVAVPDAMKPRLVELARANQGNLQRLLGSLARAGAVIDWEG</sequence>
<dbReference type="Gene3D" id="1.10.10.10">
    <property type="entry name" value="Winged helix-like DNA-binding domain superfamily/Winged helix DNA-binding domain"/>
    <property type="match status" value="1"/>
</dbReference>
<organism evidence="1 2">
    <name type="scientific">Caulobacter hibisci</name>
    <dbReference type="NCBI Taxonomy" id="2035993"/>
    <lineage>
        <taxon>Bacteria</taxon>
        <taxon>Pseudomonadati</taxon>
        <taxon>Pseudomonadota</taxon>
        <taxon>Alphaproteobacteria</taxon>
        <taxon>Caulobacterales</taxon>
        <taxon>Caulobacteraceae</taxon>
        <taxon>Caulobacter</taxon>
    </lineage>
</organism>
<evidence type="ECO:0000313" key="1">
    <source>
        <dbReference type="EMBL" id="MBI1685909.1"/>
    </source>
</evidence>
<protein>
    <submittedName>
        <fullName evidence="1">Uncharacterized protein</fullName>
    </submittedName>
</protein>
<accession>A0ABS0T200</accession>
<evidence type="ECO:0000313" key="2">
    <source>
        <dbReference type="Proteomes" id="UP000639859"/>
    </source>
</evidence>